<accession>A0AAI8Z3I0</accession>
<dbReference type="InterPro" id="IPR000073">
    <property type="entry name" value="AB_hydrolase_1"/>
</dbReference>
<protein>
    <submittedName>
        <fullName evidence="4">Alpha beta-hydrolase</fullName>
    </submittedName>
</protein>
<evidence type="ECO:0000256" key="1">
    <source>
        <dbReference type="ARBA" id="ARBA00022801"/>
    </source>
</evidence>
<sequence>MPTLGSGVSHWNNIDDSRWVLERAMVDTHPITSPSHEPGVMISYISCPPKDAESKGTVLLIHGFPQTSYQFRRVITPIADAGYHVIAPDYRGAGQSSKPWDGYTKMAMAEDLHTLLRIIGVRGKVHVVGHEIGGMIAHAYAMQFPQDTTSVAWGECPLPGTAFYDETKHTLPLWHFTFHNVPDLPEALVTGRERIYLKHFFDRLAQNSNAISPHDLDVYTNAYSAPGALRAGFNVYRTLEQDKLDNLEWLQARGKSQVPCLALWGGRSFADLDTARKMCGQFYDDLVYAKTVPSAGHWIAEEQPAAFVKTLVGWFEMFK</sequence>
<evidence type="ECO:0000313" key="5">
    <source>
        <dbReference type="Proteomes" id="UP001296104"/>
    </source>
</evidence>
<dbReference type="Gene3D" id="3.40.50.1820">
    <property type="entry name" value="alpha/beta hydrolase"/>
    <property type="match status" value="1"/>
</dbReference>
<proteinExistence type="inferred from homology"/>
<dbReference type="InterPro" id="IPR000639">
    <property type="entry name" value="Epox_hydrolase-like"/>
</dbReference>
<dbReference type="EMBL" id="CAVMBE010000053">
    <property type="protein sequence ID" value="CAK4031801.1"/>
    <property type="molecule type" value="Genomic_DNA"/>
</dbReference>
<feature type="domain" description="AB hydrolase-1" evidence="3">
    <location>
        <begin position="57"/>
        <end position="303"/>
    </location>
</feature>
<dbReference type="Proteomes" id="UP001296104">
    <property type="component" value="Unassembled WGS sequence"/>
</dbReference>
<dbReference type="SUPFAM" id="SSF53474">
    <property type="entry name" value="alpha/beta-Hydrolases"/>
    <property type="match status" value="1"/>
</dbReference>
<gene>
    <name evidence="4" type="ORF">LECACI_7A006959</name>
</gene>
<reference evidence="4" key="1">
    <citation type="submission" date="2023-11" db="EMBL/GenBank/DDBJ databases">
        <authorList>
            <person name="Alioto T."/>
            <person name="Alioto T."/>
            <person name="Gomez Garrido J."/>
        </authorList>
    </citation>
    <scope>NUCLEOTIDE SEQUENCE</scope>
</reference>
<dbReference type="Pfam" id="PF00561">
    <property type="entry name" value="Abhydrolase_1"/>
    <property type="match status" value="1"/>
</dbReference>
<dbReference type="InterPro" id="IPR029058">
    <property type="entry name" value="AB_hydrolase_fold"/>
</dbReference>
<comment type="caution">
    <text evidence="4">The sequence shown here is derived from an EMBL/GenBank/DDBJ whole genome shotgun (WGS) entry which is preliminary data.</text>
</comment>
<dbReference type="AlphaFoldDB" id="A0AAI8Z3I0"/>
<keyword evidence="1" id="KW-0378">Hydrolase</keyword>
<evidence type="ECO:0000259" key="3">
    <source>
        <dbReference type="Pfam" id="PF00561"/>
    </source>
</evidence>
<dbReference type="PANTHER" id="PTHR43329">
    <property type="entry name" value="EPOXIDE HYDROLASE"/>
    <property type="match status" value="1"/>
</dbReference>
<dbReference type="PRINTS" id="PR00412">
    <property type="entry name" value="EPOXHYDRLASE"/>
</dbReference>
<organism evidence="4 5">
    <name type="scientific">Lecanosticta acicola</name>
    <dbReference type="NCBI Taxonomy" id="111012"/>
    <lineage>
        <taxon>Eukaryota</taxon>
        <taxon>Fungi</taxon>
        <taxon>Dikarya</taxon>
        <taxon>Ascomycota</taxon>
        <taxon>Pezizomycotina</taxon>
        <taxon>Dothideomycetes</taxon>
        <taxon>Dothideomycetidae</taxon>
        <taxon>Mycosphaerellales</taxon>
        <taxon>Mycosphaerellaceae</taxon>
        <taxon>Lecanosticta</taxon>
    </lineage>
</organism>
<keyword evidence="5" id="KW-1185">Reference proteome</keyword>
<evidence type="ECO:0000256" key="2">
    <source>
        <dbReference type="ARBA" id="ARBA00038334"/>
    </source>
</evidence>
<dbReference type="GO" id="GO:0016787">
    <property type="term" value="F:hydrolase activity"/>
    <property type="evidence" value="ECO:0007669"/>
    <property type="project" value="UniProtKB-KW"/>
</dbReference>
<comment type="similarity">
    <text evidence="2">Belongs to the AB hydrolase superfamily. Epoxide hydrolase family.</text>
</comment>
<evidence type="ECO:0000313" key="4">
    <source>
        <dbReference type="EMBL" id="CAK4031801.1"/>
    </source>
</evidence>
<name>A0AAI8Z3I0_9PEZI</name>